<gene>
    <name evidence="1" type="primary">jg26510</name>
    <name evidence="1" type="ORF">PAEG_LOCUS5206</name>
</gene>
<keyword evidence="2" id="KW-1185">Reference proteome</keyword>
<dbReference type="AlphaFoldDB" id="A0A8S4QPK6"/>
<protein>
    <submittedName>
        <fullName evidence="1">Jg26510 protein</fullName>
    </submittedName>
</protein>
<evidence type="ECO:0000313" key="2">
    <source>
        <dbReference type="Proteomes" id="UP000838756"/>
    </source>
</evidence>
<name>A0A8S4QPK6_9NEOP</name>
<comment type="caution">
    <text evidence="1">The sequence shown here is derived from an EMBL/GenBank/DDBJ whole genome shotgun (WGS) entry which is preliminary data.</text>
</comment>
<sequence>MSGEYLRYQIGNEEIRRRTRVTDIAQRVAKLKCQWVGHIAIGRWNGIPAPVNAALVDPQPGRQTTSNESQGAAGYKWPRIAEFGTPCKIPTYVNIQEWMSMLIL</sequence>
<accession>A0A8S4QPK6</accession>
<dbReference type="EMBL" id="CAKXAJ010017959">
    <property type="protein sequence ID" value="CAH2217291.1"/>
    <property type="molecule type" value="Genomic_DNA"/>
</dbReference>
<dbReference type="Proteomes" id="UP000838756">
    <property type="component" value="Unassembled WGS sequence"/>
</dbReference>
<proteinExistence type="predicted"/>
<organism evidence="1 2">
    <name type="scientific">Pararge aegeria aegeria</name>
    <dbReference type="NCBI Taxonomy" id="348720"/>
    <lineage>
        <taxon>Eukaryota</taxon>
        <taxon>Metazoa</taxon>
        <taxon>Ecdysozoa</taxon>
        <taxon>Arthropoda</taxon>
        <taxon>Hexapoda</taxon>
        <taxon>Insecta</taxon>
        <taxon>Pterygota</taxon>
        <taxon>Neoptera</taxon>
        <taxon>Endopterygota</taxon>
        <taxon>Lepidoptera</taxon>
        <taxon>Glossata</taxon>
        <taxon>Ditrysia</taxon>
        <taxon>Papilionoidea</taxon>
        <taxon>Nymphalidae</taxon>
        <taxon>Satyrinae</taxon>
        <taxon>Satyrini</taxon>
        <taxon>Parargina</taxon>
        <taxon>Pararge</taxon>
    </lineage>
</organism>
<dbReference type="OrthoDB" id="6938952at2759"/>
<evidence type="ECO:0000313" key="1">
    <source>
        <dbReference type="EMBL" id="CAH2217291.1"/>
    </source>
</evidence>
<reference evidence="1" key="1">
    <citation type="submission" date="2022-03" db="EMBL/GenBank/DDBJ databases">
        <authorList>
            <person name="Lindestad O."/>
        </authorList>
    </citation>
    <scope>NUCLEOTIDE SEQUENCE</scope>
</reference>